<name>A0A926VAM7_9CYAN</name>
<dbReference type="RefSeq" id="WP_190462418.1">
    <property type="nucleotide sequence ID" value="NZ_JACJPW010000007.1"/>
</dbReference>
<accession>A0A926VAM7</accession>
<evidence type="ECO:0000313" key="1">
    <source>
        <dbReference type="EMBL" id="MBD2180328.1"/>
    </source>
</evidence>
<dbReference type="AlphaFoldDB" id="A0A926VAM7"/>
<keyword evidence="2" id="KW-1185">Reference proteome</keyword>
<protein>
    <submittedName>
        <fullName evidence="1">Uncharacterized protein</fullName>
    </submittedName>
</protein>
<evidence type="ECO:0000313" key="2">
    <source>
        <dbReference type="Proteomes" id="UP000641646"/>
    </source>
</evidence>
<gene>
    <name evidence="1" type="ORF">H6G03_04250</name>
</gene>
<dbReference type="Proteomes" id="UP000641646">
    <property type="component" value="Unassembled WGS sequence"/>
</dbReference>
<sequence length="71" mass="8418">MRIFKQVSYVEMPQGWQTYVFPVYGGFRRYKLLKTLTELEQAKENCVRQGWKMTNATSLVNKMNCFSIQNS</sequence>
<dbReference type="EMBL" id="JACJPW010000007">
    <property type="protein sequence ID" value="MBD2180328.1"/>
    <property type="molecule type" value="Genomic_DNA"/>
</dbReference>
<organism evidence="1 2">
    <name type="scientific">Aerosakkonema funiforme FACHB-1375</name>
    <dbReference type="NCBI Taxonomy" id="2949571"/>
    <lineage>
        <taxon>Bacteria</taxon>
        <taxon>Bacillati</taxon>
        <taxon>Cyanobacteriota</taxon>
        <taxon>Cyanophyceae</taxon>
        <taxon>Oscillatoriophycideae</taxon>
        <taxon>Aerosakkonematales</taxon>
        <taxon>Aerosakkonemataceae</taxon>
        <taxon>Aerosakkonema</taxon>
    </lineage>
</organism>
<reference evidence="1" key="2">
    <citation type="submission" date="2020-08" db="EMBL/GenBank/DDBJ databases">
        <authorList>
            <person name="Chen M."/>
            <person name="Teng W."/>
            <person name="Zhao L."/>
            <person name="Hu C."/>
            <person name="Zhou Y."/>
            <person name="Han B."/>
            <person name="Song L."/>
            <person name="Shu W."/>
        </authorList>
    </citation>
    <scope>NUCLEOTIDE SEQUENCE</scope>
    <source>
        <strain evidence="1">FACHB-1375</strain>
    </source>
</reference>
<reference evidence="1" key="1">
    <citation type="journal article" date="2015" name="ISME J.">
        <title>Draft Genome Sequence of Streptomyces incarnatus NRRL8089, which Produces the Nucleoside Antibiotic Sinefungin.</title>
        <authorList>
            <person name="Oshima K."/>
            <person name="Hattori M."/>
            <person name="Shimizu H."/>
            <person name="Fukuda K."/>
            <person name="Nemoto M."/>
            <person name="Inagaki K."/>
            <person name="Tamura T."/>
        </authorList>
    </citation>
    <scope>NUCLEOTIDE SEQUENCE</scope>
    <source>
        <strain evidence="1">FACHB-1375</strain>
    </source>
</reference>
<proteinExistence type="predicted"/>
<comment type="caution">
    <text evidence="1">The sequence shown here is derived from an EMBL/GenBank/DDBJ whole genome shotgun (WGS) entry which is preliminary data.</text>
</comment>